<dbReference type="InterPro" id="IPR035093">
    <property type="entry name" value="RelE/ParE_toxin_dom_sf"/>
</dbReference>
<sequence length="92" mass="11050">MTIVQDDEFIINLKKIFRFISKDSKNKAKAFNSVLYAKIHNLSTSPYKYRKSLYFDDIHVRDMIFKGYTIPYLIDEHNNVIVILDIFKWIDK</sequence>
<dbReference type="InterPro" id="IPR007712">
    <property type="entry name" value="RelE/ParE_toxin"/>
</dbReference>
<evidence type="ECO:0000313" key="3">
    <source>
        <dbReference type="Proteomes" id="UP000228859"/>
    </source>
</evidence>
<name>A0A2D3WDH2_9BACT</name>
<accession>A0A2D3WDH2</accession>
<dbReference type="AlphaFoldDB" id="A0A2D3WDH2"/>
<dbReference type="EMBL" id="DLUI01000018">
    <property type="protein sequence ID" value="DAB39351.1"/>
    <property type="molecule type" value="Genomic_DNA"/>
</dbReference>
<keyword evidence="1" id="KW-1277">Toxin-antitoxin system</keyword>
<proteinExistence type="predicted"/>
<dbReference type="RefSeq" id="WP_294896844.1">
    <property type="nucleotide sequence ID" value="NZ_DLUI01000018.1"/>
</dbReference>
<gene>
    <name evidence="2" type="ORF">CFH83_01175</name>
</gene>
<reference evidence="2 3" key="1">
    <citation type="journal article" date="2017" name="Front. Microbiol.">
        <title>Comparative Genomic Analysis of the Class Epsilonproteobacteria and Proposed Reclassification to Epsilonbacteraeota (phyl. nov.).</title>
        <authorList>
            <person name="Waite D.W."/>
            <person name="Vanwonterghem I."/>
            <person name="Rinke C."/>
            <person name="Parks D.H."/>
            <person name="Zhang Y."/>
            <person name="Takai K."/>
            <person name="Sievert S.M."/>
            <person name="Simon J."/>
            <person name="Campbell B.J."/>
            <person name="Hanson T.E."/>
            <person name="Woyke T."/>
            <person name="Klotz M.G."/>
            <person name="Hugenholtz P."/>
        </authorList>
    </citation>
    <scope>NUCLEOTIDE SEQUENCE [LARGE SCALE GENOMIC DNA]</scope>
    <source>
        <strain evidence="2">UBA12443</strain>
    </source>
</reference>
<organism evidence="2 3">
    <name type="scientific">Sulfuricurvum kujiense</name>
    <dbReference type="NCBI Taxonomy" id="148813"/>
    <lineage>
        <taxon>Bacteria</taxon>
        <taxon>Pseudomonadati</taxon>
        <taxon>Campylobacterota</taxon>
        <taxon>Epsilonproteobacteria</taxon>
        <taxon>Campylobacterales</taxon>
        <taxon>Sulfurimonadaceae</taxon>
        <taxon>Sulfuricurvum</taxon>
    </lineage>
</organism>
<dbReference type="Proteomes" id="UP000228859">
    <property type="component" value="Unassembled WGS sequence"/>
</dbReference>
<evidence type="ECO:0000256" key="1">
    <source>
        <dbReference type="ARBA" id="ARBA00022649"/>
    </source>
</evidence>
<dbReference type="Gene3D" id="3.30.2310.20">
    <property type="entry name" value="RelE-like"/>
    <property type="match status" value="1"/>
</dbReference>
<protein>
    <submittedName>
        <fullName evidence="2">Plasmid stabilization protein</fullName>
    </submittedName>
</protein>
<comment type="caution">
    <text evidence="2">The sequence shown here is derived from an EMBL/GenBank/DDBJ whole genome shotgun (WGS) entry which is preliminary data.</text>
</comment>
<dbReference type="Pfam" id="PF05016">
    <property type="entry name" value="ParE_toxin"/>
    <property type="match status" value="1"/>
</dbReference>
<evidence type="ECO:0000313" key="2">
    <source>
        <dbReference type="EMBL" id="DAB39351.1"/>
    </source>
</evidence>